<dbReference type="AlphaFoldDB" id="A0A409XIR8"/>
<keyword evidence="3" id="KW-1185">Reference proteome</keyword>
<feature type="compositionally biased region" description="Polar residues" evidence="1">
    <location>
        <begin position="14"/>
        <end position="24"/>
    </location>
</feature>
<dbReference type="EMBL" id="NHYD01001576">
    <property type="protein sequence ID" value="PPQ90657.1"/>
    <property type="molecule type" value="Genomic_DNA"/>
</dbReference>
<name>A0A409XIR8_PSICY</name>
<accession>A0A409XIR8</accession>
<evidence type="ECO:0000256" key="1">
    <source>
        <dbReference type="SAM" id="MobiDB-lite"/>
    </source>
</evidence>
<comment type="caution">
    <text evidence="2">The sequence shown here is derived from an EMBL/GenBank/DDBJ whole genome shotgun (WGS) entry which is preliminary data.</text>
</comment>
<feature type="region of interest" description="Disordered" evidence="1">
    <location>
        <begin position="107"/>
        <end position="132"/>
    </location>
</feature>
<proteinExistence type="predicted"/>
<feature type="compositionally biased region" description="Low complexity" evidence="1">
    <location>
        <begin position="114"/>
        <end position="132"/>
    </location>
</feature>
<dbReference type="Proteomes" id="UP000283269">
    <property type="component" value="Unassembled WGS sequence"/>
</dbReference>
<sequence length="132" mass="13986">MTADDTDGGRKPGKNTQISTSDPTVTGPFAHPSTSPVATHSHCHITAMMHACATITTTLQAVQTSHKDNNNAHNMSCANLQGHYERCEPAMTATTTTMLLLQMLQTSDNHDNDNNNNNNNNAAAAASGANPR</sequence>
<feature type="region of interest" description="Disordered" evidence="1">
    <location>
        <begin position="1"/>
        <end position="39"/>
    </location>
</feature>
<gene>
    <name evidence="2" type="ORF">CVT25_004709</name>
</gene>
<reference evidence="2 3" key="1">
    <citation type="journal article" date="2018" name="Evol. Lett.">
        <title>Horizontal gene cluster transfer increased hallucinogenic mushroom diversity.</title>
        <authorList>
            <person name="Reynolds H.T."/>
            <person name="Vijayakumar V."/>
            <person name="Gluck-Thaler E."/>
            <person name="Korotkin H.B."/>
            <person name="Matheny P.B."/>
            <person name="Slot J.C."/>
        </authorList>
    </citation>
    <scope>NUCLEOTIDE SEQUENCE [LARGE SCALE GENOMIC DNA]</scope>
    <source>
        <strain evidence="2 3">2631</strain>
    </source>
</reference>
<evidence type="ECO:0000313" key="3">
    <source>
        <dbReference type="Proteomes" id="UP000283269"/>
    </source>
</evidence>
<evidence type="ECO:0000313" key="2">
    <source>
        <dbReference type="EMBL" id="PPQ90657.1"/>
    </source>
</evidence>
<organism evidence="2 3">
    <name type="scientific">Psilocybe cyanescens</name>
    <dbReference type="NCBI Taxonomy" id="93625"/>
    <lineage>
        <taxon>Eukaryota</taxon>
        <taxon>Fungi</taxon>
        <taxon>Dikarya</taxon>
        <taxon>Basidiomycota</taxon>
        <taxon>Agaricomycotina</taxon>
        <taxon>Agaricomycetes</taxon>
        <taxon>Agaricomycetidae</taxon>
        <taxon>Agaricales</taxon>
        <taxon>Agaricineae</taxon>
        <taxon>Strophariaceae</taxon>
        <taxon>Psilocybe</taxon>
    </lineage>
</organism>
<protein>
    <submittedName>
        <fullName evidence="2">Uncharacterized protein</fullName>
    </submittedName>
</protein>
<dbReference type="InParanoid" id="A0A409XIR8"/>